<name>A0A4Y2M4J7_ARAVE</name>
<dbReference type="EMBL" id="BGPR01006804">
    <property type="protein sequence ID" value="GBN21995.1"/>
    <property type="molecule type" value="Genomic_DNA"/>
</dbReference>
<sequence length="149" mass="16010">MTRTTPEMALRPTNFRTIPAPPPSSNVLPLVWCNTPHPDSAYPTGFKALKSRKGMGILAEPPFSSCSLTLCDASLRSNREVAAGLPSNASALTLVNGIESAAKIPSFEIITMVKGPRNAQRRLGEEQQRTAGCTACPAEWWTPHALPGR</sequence>
<dbReference type="Proteomes" id="UP000499080">
    <property type="component" value="Unassembled WGS sequence"/>
</dbReference>
<protein>
    <submittedName>
        <fullName evidence="2">Uncharacterized protein</fullName>
    </submittedName>
</protein>
<keyword evidence="3" id="KW-1185">Reference proteome</keyword>
<proteinExistence type="predicted"/>
<dbReference type="AlphaFoldDB" id="A0A4Y2M4J7"/>
<accession>A0A4Y2M4J7</accession>
<feature type="region of interest" description="Disordered" evidence="1">
    <location>
        <begin position="1"/>
        <end position="20"/>
    </location>
</feature>
<evidence type="ECO:0000313" key="2">
    <source>
        <dbReference type="EMBL" id="GBN21995.1"/>
    </source>
</evidence>
<evidence type="ECO:0000313" key="3">
    <source>
        <dbReference type="Proteomes" id="UP000499080"/>
    </source>
</evidence>
<evidence type="ECO:0000256" key="1">
    <source>
        <dbReference type="SAM" id="MobiDB-lite"/>
    </source>
</evidence>
<organism evidence="2 3">
    <name type="scientific">Araneus ventricosus</name>
    <name type="common">Orbweaver spider</name>
    <name type="synonym">Epeira ventricosa</name>
    <dbReference type="NCBI Taxonomy" id="182803"/>
    <lineage>
        <taxon>Eukaryota</taxon>
        <taxon>Metazoa</taxon>
        <taxon>Ecdysozoa</taxon>
        <taxon>Arthropoda</taxon>
        <taxon>Chelicerata</taxon>
        <taxon>Arachnida</taxon>
        <taxon>Araneae</taxon>
        <taxon>Araneomorphae</taxon>
        <taxon>Entelegynae</taxon>
        <taxon>Araneoidea</taxon>
        <taxon>Araneidae</taxon>
        <taxon>Araneus</taxon>
    </lineage>
</organism>
<reference evidence="2 3" key="1">
    <citation type="journal article" date="2019" name="Sci. Rep.">
        <title>Orb-weaving spider Araneus ventricosus genome elucidates the spidroin gene catalogue.</title>
        <authorList>
            <person name="Kono N."/>
            <person name="Nakamura H."/>
            <person name="Ohtoshi R."/>
            <person name="Moran D.A.P."/>
            <person name="Shinohara A."/>
            <person name="Yoshida Y."/>
            <person name="Fujiwara M."/>
            <person name="Mori M."/>
            <person name="Tomita M."/>
            <person name="Arakawa K."/>
        </authorList>
    </citation>
    <scope>NUCLEOTIDE SEQUENCE [LARGE SCALE GENOMIC DNA]</scope>
</reference>
<comment type="caution">
    <text evidence="2">The sequence shown here is derived from an EMBL/GenBank/DDBJ whole genome shotgun (WGS) entry which is preliminary data.</text>
</comment>
<gene>
    <name evidence="2" type="ORF">AVEN_211660_1</name>
</gene>